<evidence type="ECO:0000313" key="2">
    <source>
        <dbReference type="EMBL" id="CEF71529.1"/>
    </source>
</evidence>
<dbReference type="RefSeq" id="XP_024510725.1">
    <property type="nucleotide sequence ID" value="XM_024645247.1"/>
</dbReference>
<keyword evidence="3" id="KW-1185">Reference proteome</keyword>
<evidence type="ECO:0000256" key="1">
    <source>
        <dbReference type="SAM" id="SignalP"/>
    </source>
</evidence>
<keyword evidence="1" id="KW-0732">Signal</keyword>
<protein>
    <submittedName>
        <fullName evidence="2 4">Uncharacterized protein</fullName>
    </submittedName>
</protein>
<reference evidence="2 3" key="1">
    <citation type="submission" date="2014-09" db="EMBL/GenBank/DDBJ databases">
        <authorList>
            <person name="Martin A.A."/>
        </authorList>
    </citation>
    <scope>NUCLEOTIDE SEQUENCE</scope>
    <source>
        <strain evidence="3">ED321</strain>
        <strain evidence="2">ED321 Heterogonic</strain>
    </source>
</reference>
<evidence type="ECO:0000313" key="4">
    <source>
        <dbReference type="WBParaSite" id="SRAE_X000085300.1"/>
    </source>
</evidence>
<sequence>MIKVKVIILTVLLFLTYKINCLGCFRSSNHIDTFPIHDRFCKFNTPYCVKVTEGDYSYRNCDDLNVCVSLGNRCVSGVSYGGKYGELCCCSGDHCNSSTKIISITNNKYCMLFPLLNLFLIVLVNYNF</sequence>
<feature type="signal peptide" evidence="1">
    <location>
        <begin position="1"/>
        <end position="21"/>
    </location>
</feature>
<reference evidence="4" key="2">
    <citation type="submission" date="2020-12" db="UniProtKB">
        <authorList>
            <consortium name="WormBaseParasite"/>
        </authorList>
    </citation>
    <scope>IDENTIFICATION</scope>
</reference>
<feature type="chain" id="PRO_5015031194" evidence="1">
    <location>
        <begin position="22"/>
        <end position="128"/>
    </location>
</feature>
<dbReference type="AlphaFoldDB" id="A0A090LV39"/>
<accession>A0A090LV39</accession>
<dbReference type="Proteomes" id="UP000035682">
    <property type="component" value="Unplaced"/>
</dbReference>
<dbReference type="EMBL" id="LN609530">
    <property type="protein sequence ID" value="CEF71529.1"/>
    <property type="molecule type" value="Genomic_DNA"/>
</dbReference>
<gene>
    <name evidence="2 4 5" type="ORF">SRAE_X000085300</name>
</gene>
<dbReference type="CTD" id="36383909"/>
<dbReference type="WBParaSite" id="SRAE_X000085300.1">
    <property type="protein sequence ID" value="SRAE_X000085300.1"/>
    <property type="gene ID" value="WBGene00266415"/>
</dbReference>
<dbReference type="GeneID" id="36383909"/>
<organism evidence="2">
    <name type="scientific">Strongyloides ratti</name>
    <name type="common">Parasitic roundworm</name>
    <dbReference type="NCBI Taxonomy" id="34506"/>
    <lineage>
        <taxon>Eukaryota</taxon>
        <taxon>Metazoa</taxon>
        <taxon>Ecdysozoa</taxon>
        <taxon>Nematoda</taxon>
        <taxon>Chromadorea</taxon>
        <taxon>Rhabditida</taxon>
        <taxon>Tylenchina</taxon>
        <taxon>Panagrolaimomorpha</taxon>
        <taxon>Strongyloidoidea</taxon>
        <taxon>Strongyloididae</taxon>
        <taxon>Strongyloides</taxon>
    </lineage>
</organism>
<evidence type="ECO:0000313" key="5">
    <source>
        <dbReference type="WormBase" id="SRAE_X000085300"/>
    </source>
</evidence>
<dbReference type="WormBase" id="SRAE_X000085300">
    <property type="protein sequence ID" value="SRP10767"/>
    <property type="gene ID" value="WBGene00266415"/>
</dbReference>
<name>A0A090LV39_STRRB</name>
<evidence type="ECO:0000313" key="3">
    <source>
        <dbReference type="Proteomes" id="UP000035682"/>
    </source>
</evidence>
<proteinExistence type="predicted"/>